<keyword evidence="7 8" id="KW-0472">Membrane</keyword>
<evidence type="ECO:0000256" key="8">
    <source>
        <dbReference type="SAM" id="Phobius"/>
    </source>
</evidence>
<dbReference type="SUPFAM" id="SSF81345">
    <property type="entry name" value="ABC transporter involved in vitamin B12 uptake, BtuC"/>
    <property type="match status" value="1"/>
</dbReference>
<keyword evidence="10" id="KW-1185">Reference proteome</keyword>
<dbReference type="RefSeq" id="WP_006038716.1">
    <property type="nucleotide sequence ID" value="NZ_AEDD01000007.1"/>
</dbReference>
<protein>
    <submittedName>
        <fullName evidence="9">Transport system permease protein</fullName>
    </submittedName>
</protein>
<dbReference type="AlphaFoldDB" id="E0IAZ9"/>
<dbReference type="Gene3D" id="1.10.3470.10">
    <property type="entry name" value="ABC transporter involved in vitamin B12 uptake, BtuC"/>
    <property type="match status" value="1"/>
</dbReference>
<keyword evidence="3" id="KW-0813">Transport</keyword>
<dbReference type="EMBL" id="AEDD01000007">
    <property type="protein sequence ID" value="EFM10290.1"/>
    <property type="molecule type" value="Genomic_DNA"/>
</dbReference>
<evidence type="ECO:0000313" key="10">
    <source>
        <dbReference type="Proteomes" id="UP000005387"/>
    </source>
</evidence>
<evidence type="ECO:0000256" key="4">
    <source>
        <dbReference type="ARBA" id="ARBA00022475"/>
    </source>
</evidence>
<dbReference type="InterPro" id="IPR037294">
    <property type="entry name" value="ABC_BtuC-like"/>
</dbReference>
<feature type="transmembrane region" description="Helical" evidence="8">
    <location>
        <begin position="197"/>
        <end position="218"/>
    </location>
</feature>
<dbReference type="Proteomes" id="UP000005387">
    <property type="component" value="Unassembled WGS sequence"/>
</dbReference>
<dbReference type="eggNOG" id="COG0609">
    <property type="taxonomic scope" value="Bacteria"/>
</dbReference>
<feature type="transmembrane region" description="Helical" evidence="8">
    <location>
        <begin position="282"/>
        <end position="304"/>
    </location>
</feature>
<name>E0IAZ9_9BACL</name>
<feature type="transmembrane region" description="Helical" evidence="8">
    <location>
        <begin position="239"/>
        <end position="270"/>
    </location>
</feature>
<dbReference type="FunFam" id="1.10.3470.10:FF:000001">
    <property type="entry name" value="Vitamin B12 ABC transporter permease BtuC"/>
    <property type="match status" value="1"/>
</dbReference>
<comment type="subcellular location">
    <subcellularLocation>
        <location evidence="1">Cell membrane</location>
        <topology evidence="1">Multi-pass membrane protein</topology>
    </subcellularLocation>
</comment>
<feature type="transmembrane region" description="Helical" evidence="8">
    <location>
        <begin position="65"/>
        <end position="85"/>
    </location>
</feature>
<feature type="transmembrane region" description="Helical" evidence="8">
    <location>
        <begin position="155"/>
        <end position="177"/>
    </location>
</feature>
<dbReference type="PANTHER" id="PTHR30472:SF65">
    <property type="entry name" value="SIDEROPHORE TRANSPORT SYSTEM PERMEASE PROTEIN YFIZ-RELATED"/>
    <property type="match status" value="1"/>
</dbReference>
<evidence type="ECO:0000256" key="3">
    <source>
        <dbReference type="ARBA" id="ARBA00022448"/>
    </source>
</evidence>
<reference evidence="9 10" key="1">
    <citation type="submission" date="2010-07" db="EMBL/GenBank/DDBJ databases">
        <title>The draft genome of Paenibacillus curdlanolyticus YK9.</title>
        <authorList>
            <consortium name="US DOE Joint Genome Institute (JGI-PGF)"/>
            <person name="Lucas S."/>
            <person name="Copeland A."/>
            <person name="Lapidus A."/>
            <person name="Cheng J.-F."/>
            <person name="Bruce D."/>
            <person name="Goodwin L."/>
            <person name="Pitluck S."/>
            <person name="Land M.L."/>
            <person name="Hauser L."/>
            <person name="Chang Y.-J."/>
            <person name="Jeffries C."/>
            <person name="Anderson I.J."/>
            <person name="Johnson E."/>
            <person name="Loganathan U."/>
            <person name="Mulhopadhyay B."/>
            <person name="Kyrpides N."/>
            <person name="Woyke T.J."/>
        </authorList>
    </citation>
    <scope>NUCLEOTIDE SEQUENCE [LARGE SCALE GENOMIC DNA]</scope>
    <source>
        <strain evidence="9 10">YK9</strain>
    </source>
</reference>
<evidence type="ECO:0000256" key="2">
    <source>
        <dbReference type="ARBA" id="ARBA00007935"/>
    </source>
</evidence>
<gene>
    <name evidence="9" type="ORF">PaecuDRAFT_2726</name>
</gene>
<comment type="similarity">
    <text evidence="2">Belongs to the binding-protein-dependent transport system permease family. FecCD subfamily.</text>
</comment>
<evidence type="ECO:0000256" key="7">
    <source>
        <dbReference type="ARBA" id="ARBA00023136"/>
    </source>
</evidence>
<evidence type="ECO:0000256" key="6">
    <source>
        <dbReference type="ARBA" id="ARBA00022989"/>
    </source>
</evidence>
<dbReference type="Pfam" id="PF01032">
    <property type="entry name" value="FecCD"/>
    <property type="match status" value="1"/>
</dbReference>
<organism evidence="9 10">
    <name type="scientific">Paenibacillus curdlanolyticus YK9</name>
    <dbReference type="NCBI Taxonomy" id="717606"/>
    <lineage>
        <taxon>Bacteria</taxon>
        <taxon>Bacillati</taxon>
        <taxon>Bacillota</taxon>
        <taxon>Bacilli</taxon>
        <taxon>Bacillales</taxon>
        <taxon>Paenibacillaceae</taxon>
        <taxon>Paenibacillus</taxon>
    </lineage>
</organism>
<dbReference type="STRING" id="717606.PaecuDRAFT_2726"/>
<dbReference type="InterPro" id="IPR000522">
    <property type="entry name" value="ABC_transptr_permease_BtuC"/>
</dbReference>
<keyword evidence="5 8" id="KW-0812">Transmembrane</keyword>
<keyword evidence="6 8" id="KW-1133">Transmembrane helix</keyword>
<dbReference type="GO" id="GO:0005886">
    <property type="term" value="C:plasma membrane"/>
    <property type="evidence" value="ECO:0007669"/>
    <property type="project" value="UniProtKB-SubCell"/>
</dbReference>
<dbReference type="PANTHER" id="PTHR30472">
    <property type="entry name" value="FERRIC ENTEROBACTIN TRANSPORT SYSTEM PERMEASE PROTEIN"/>
    <property type="match status" value="1"/>
</dbReference>
<dbReference type="GO" id="GO:0022857">
    <property type="term" value="F:transmembrane transporter activity"/>
    <property type="evidence" value="ECO:0007669"/>
    <property type="project" value="InterPro"/>
</dbReference>
<evidence type="ECO:0000256" key="5">
    <source>
        <dbReference type="ARBA" id="ARBA00022692"/>
    </source>
</evidence>
<feature type="transmembrane region" description="Helical" evidence="8">
    <location>
        <begin position="97"/>
        <end position="118"/>
    </location>
</feature>
<keyword evidence="4" id="KW-1003">Cell membrane</keyword>
<evidence type="ECO:0000256" key="1">
    <source>
        <dbReference type="ARBA" id="ARBA00004651"/>
    </source>
</evidence>
<dbReference type="CDD" id="cd06550">
    <property type="entry name" value="TM_ABC_iron-siderophores_like"/>
    <property type="match status" value="1"/>
</dbReference>
<dbReference type="GO" id="GO:0033214">
    <property type="term" value="P:siderophore-iron import into cell"/>
    <property type="evidence" value="ECO:0007669"/>
    <property type="project" value="TreeGrafter"/>
</dbReference>
<evidence type="ECO:0000313" key="9">
    <source>
        <dbReference type="EMBL" id="EFM10290.1"/>
    </source>
</evidence>
<sequence length="337" mass="34603">MIAQGLTSARARAVVLLAGFVLLLICLGASTTLGATRIGVHDAIGAITQYDDSSNEQIIVRTTRIPRVLISAAIGASLAIAGALMQAITGNPLASPTVLGINAGAAAFVVFAITVLGIGGMNALIWIAFGGAAFGAITVYLLGSLGRDGLSPLRIVLAGAAMTALFASVTQGLLVMNENGLNDVLYWLTGSVSGKDLSALTAVLPYLAISWVAALFLGRPINVLIMGEDAATGLGQRTAAVKIVGGIVIVLLAGSSVAVAGPIGFVGIVIPHLSRYLGGIDYRWVIPFSGVLGAILLLLADLIARFIIMPQELPVGIMTAIIGVPFFIAIARRERKR</sequence>
<feature type="transmembrane region" description="Helical" evidence="8">
    <location>
        <begin position="124"/>
        <end position="143"/>
    </location>
</feature>
<accession>E0IAZ9</accession>
<feature type="transmembrane region" description="Helical" evidence="8">
    <location>
        <begin position="313"/>
        <end position="331"/>
    </location>
</feature>
<proteinExistence type="inferred from homology"/>